<dbReference type="EMBL" id="JRHA01000002">
    <property type="protein sequence ID" value="PQK11076.1"/>
    <property type="molecule type" value="Genomic_DNA"/>
</dbReference>
<evidence type="ECO:0000259" key="2">
    <source>
        <dbReference type="PROSITE" id="PS50048"/>
    </source>
</evidence>
<gene>
    <name evidence="3" type="ORF">BB8028_0002g13940</name>
</gene>
<protein>
    <recommendedName>
        <fullName evidence="2">Zn(2)-C6 fungal-type domain-containing protein</fullName>
    </recommendedName>
</protein>
<evidence type="ECO:0000256" key="1">
    <source>
        <dbReference type="ARBA" id="ARBA00023242"/>
    </source>
</evidence>
<feature type="domain" description="Zn(2)-C6 fungal-type" evidence="2">
    <location>
        <begin position="20"/>
        <end position="50"/>
    </location>
</feature>
<evidence type="ECO:0000313" key="4">
    <source>
        <dbReference type="Proteomes" id="UP000237441"/>
    </source>
</evidence>
<dbReference type="PROSITE" id="PS00463">
    <property type="entry name" value="ZN2_CY6_FUNGAL_1"/>
    <property type="match status" value="1"/>
</dbReference>
<sequence length="592" mass="67089">MYKPAPPRPKKTNITRTRTGCLECRTRRVRCDEKKPMCGRCERLGGDCKHETAFKFYQVYKHEVAEKRTVNHPTVRQVTGSETHPLASSTTSEQLPLVGQAGQVETWPRAPEIPQSVILRAKPAEAVMFYSTEWDWQCLASLASVVRKGDMLSIRSSPLFVDIMAAVSASHLSRTSPQRRLLMGPGMREQNFRPNPGHESISQAIYGSVMKKMARWSVQDFGAHPILGLAVITVFCLIESSMGSFQAFGLHYDGAISLIKDLAARGIAQRGQACTLLATLVEIRMQMWWRRVYFGTRDFHRNRPKVSLDPVFSHVSGFESRRASILSILCESHRINNAAIIAHWDLHCHAGSGSLLGDDTTGNLQQMIEPFAQKIRYEKDRLDAWDRLFSLSGRVEDTDMLHATAATLKVRPLHMPSHTEAMDYAYFIVSRVLQCSGPLYSLYTQRSEEMRKRYTEVEYYIHLLLRVVAGMDWQDCVRYNMYTIGITSLLLACLLRSHDPRIGLWCENWLQGCLDGNSFEEGNFPLFQTSRIIRLLNGQRSQERDIFGLFQTVEDGGGSGKFGSYQSQALSSLLVYSRCRTTGQLHSHYVSI</sequence>
<dbReference type="OrthoDB" id="39175at2759"/>
<dbReference type="Gene3D" id="4.10.240.10">
    <property type="entry name" value="Zn(2)-C6 fungal-type DNA-binding domain"/>
    <property type="match status" value="1"/>
</dbReference>
<dbReference type="Pfam" id="PF00172">
    <property type="entry name" value="Zn_clus"/>
    <property type="match status" value="1"/>
</dbReference>
<dbReference type="GO" id="GO:0008270">
    <property type="term" value="F:zinc ion binding"/>
    <property type="evidence" value="ECO:0007669"/>
    <property type="project" value="InterPro"/>
</dbReference>
<dbReference type="InterPro" id="IPR036864">
    <property type="entry name" value="Zn2-C6_fun-type_DNA-bd_sf"/>
</dbReference>
<dbReference type="CDD" id="cd00067">
    <property type="entry name" value="GAL4"/>
    <property type="match status" value="1"/>
</dbReference>
<organism evidence="3 4">
    <name type="scientific">Beauveria bassiana</name>
    <name type="common">White muscardine disease fungus</name>
    <name type="synonym">Tritirachium shiotae</name>
    <dbReference type="NCBI Taxonomy" id="176275"/>
    <lineage>
        <taxon>Eukaryota</taxon>
        <taxon>Fungi</taxon>
        <taxon>Dikarya</taxon>
        <taxon>Ascomycota</taxon>
        <taxon>Pezizomycotina</taxon>
        <taxon>Sordariomycetes</taxon>
        <taxon>Hypocreomycetidae</taxon>
        <taxon>Hypocreales</taxon>
        <taxon>Cordycipitaceae</taxon>
        <taxon>Beauveria</taxon>
    </lineage>
</organism>
<dbReference type="SMART" id="SM00066">
    <property type="entry name" value="GAL4"/>
    <property type="match status" value="1"/>
</dbReference>
<proteinExistence type="predicted"/>
<dbReference type="SUPFAM" id="SSF57701">
    <property type="entry name" value="Zn2/Cys6 DNA-binding domain"/>
    <property type="match status" value="1"/>
</dbReference>
<dbReference type="InterPro" id="IPR001138">
    <property type="entry name" value="Zn2Cys6_DnaBD"/>
</dbReference>
<accession>A0A2S7Y4I8</accession>
<dbReference type="PANTHER" id="PTHR37534:SF46">
    <property type="entry name" value="ZN(II)2CYS6 TRANSCRIPTION FACTOR (EUROFUNG)"/>
    <property type="match status" value="1"/>
</dbReference>
<dbReference type="GO" id="GO:0000981">
    <property type="term" value="F:DNA-binding transcription factor activity, RNA polymerase II-specific"/>
    <property type="evidence" value="ECO:0007669"/>
    <property type="project" value="InterPro"/>
</dbReference>
<keyword evidence="1" id="KW-0539">Nucleus</keyword>
<reference evidence="3 4" key="1">
    <citation type="submission" date="2016-07" db="EMBL/GenBank/DDBJ databases">
        <title>Comparative genomics of the entomopathogenic fungus Beauveria bassiana.</title>
        <authorList>
            <person name="Valero Jimenez C.A."/>
            <person name="Zwaan B.J."/>
            <person name="Van Kan J.A."/>
            <person name="Takken W."/>
            <person name="Debets A.J."/>
            <person name="Schoustra S.E."/>
            <person name="Koenraadt C.J."/>
        </authorList>
    </citation>
    <scope>NUCLEOTIDE SEQUENCE [LARGE SCALE GENOMIC DNA]</scope>
    <source>
        <strain evidence="3 4">ARSEF 8028</strain>
    </source>
</reference>
<dbReference type="AlphaFoldDB" id="A0A2S7Y4I8"/>
<evidence type="ECO:0000313" key="3">
    <source>
        <dbReference type="EMBL" id="PQK11076.1"/>
    </source>
</evidence>
<name>A0A2S7Y4I8_BEABA</name>
<dbReference type="PROSITE" id="PS50048">
    <property type="entry name" value="ZN2_CY6_FUNGAL_2"/>
    <property type="match status" value="1"/>
</dbReference>
<comment type="caution">
    <text evidence="3">The sequence shown here is derived from an EMBL/GenBank/DDBJ whole genome shotgun (WGS) entry which is preliminary data.</text>
</comment>
<dbReference type="Proteomes" id="UP000237441">
    <property type="component" value="Unassembled WGS sequence"/>
</dbReference>
<dbReference type="PANTHER" id="PTHR37534">
    <property type="entry name" value="TRANSCRIPTIONAL ACTIVATOR PROTEIN UGA3"/>
    <property type="match status" value="1"/>
</dbReference>